<dbReference type="GeneID" id="77171215"/>
<dbReference type="GO" id="GO:0005576">
    <property type="term" value="C:extracellular region"/>
    <property type="evidence" value="ECO:0007669"/>
    <property type="project" value="TreeGrafter"/>
</dbReference>
<keyword evidence="1" id="KW-0472">Membrane</keyword>
<dbReference type="AlphaFoldDB" id="A0AAE4UAM5"/>
<evidence type="ECO:0000259" key="2">
    <source>
        <dbReference type="Pfam" id="PF02470"/>
    </source>
</evidence>
<evidence type="ECO:0000313" key="6">
    <source>
        <dbReference type="Proteomes" id="UP001185922"/>
    </source>
</evidence>
<sequence>MLGRLTKRVGREVMIGAALLVAVIVVAAVIVVVYVNPPGKKQFTFLTDDVSSVAVGQDVRVAGLNVGKVTGLELGANEVRVTAEADEEIFIGDRSRVEVRMLTPVGGYAATLIPLGDVPLGDNWFQSSAVSVPYSIGDVIQEVPTVTDNVDATDIDGNLGQVADALDGQSPSLRDMVDGMRSVTGVIARQRSQVVAIAALSTEYLEVFEANRAFIFDLLRQTDIVLSTYNNTHVGFNEAYARLGRILMSIQPLEAYYLDHSDQVVAAINQFRQIAETAQNTMGPGVDKLTALRDQLAGWLGPEGIKELKGGTVLASDICIPVAGRKC</sequence>
<proteinExistence type="predicted"/>
<dbReference type="Proteomes" id="UP001185779">
    <property type="component" value="Unassembled WGS sequence"/>
</dbReference>
<evidence type="ECO:0000313" key="4">
    <source>
        <dbReference type="EMBL" id="MDV6312197.1"/>
    </source>
</evidence>
<dbReference type="PANTHER" id="PTHR33371">
    <property type="entry name" value="INTERMEMBRANE PHOSPHOLIPID TRANSPORT SYSTEM BINDING PROTEIN MLAD-RELATED"/>
    <property type="match status" value="1"/>
</dbReference>
<protein>
    <submittedName>
        <fullName evidence="4">MlaD family protein</fullName>
    </submittedName>
</protein>
<dbReference type="EMBL" id="JAWLKH010000008">
    <property type="protein sequence ID" value="MDV6312197.1"/>
    <property type="molecule type" value="Genomic_DNA"/>
</dbReference>
<dbReference type="Proteomes" id="UP001185922">
    <property type="component" value="Unassembled WGS sequence"/>
</dbReference>
<evidence type="ECO:0000313" key="5">
    <source>
        <dbReference type="Proteomes" id="UP001185779"/>
    </source>
</evidence>
<feature type="domain" description="Mce/MlaD" evidence="2">
    <location>
        <begin position="40"/>
        <end position="113"/>
    </location>
</feature>
<dbReference type="PANTHER" id="PTHR33371:SF18">
    <property type="entry name" value="MCE-FAMILY PROTEIN MCE3C"/>
    <property type="match status" value="1"/>
</dbReference>
<dbReference type="InterPro" id="IPR003399">
    <property type="entry name" value="Mce/MlaD"/>
</dbReference>
<organism evidence="4 6">
    <name type="scientific">Gordonia amicalis</name>
    <dbReference type="NCBI Taxonomy" id="89053"/>
    <lineage>
        <taxon>Bacteria</taxon>
        <taxon>Bacillati</taxon>
        <taxon>Actinomycetota</taxon>
        <taxon>Actinomycetes</taxon>
        <taxon>Mycobacteriales</taxon>
        <taxon>Gordoniaceae</taxon>
        <taxon>Gordonia</taxon>
    </lineage>
</organism>
<dbReference type="Pfam" id="PF02470">
    <property type="entry name" value="MlaD"/>
    <property type="match status" value="1"/>
</dbReference>
<name>A0AAE4UAM5_9ACTN</name>
<reference evidence="4 5" key="1">
    <citation type="submission" date="2023-10" db="EMBL/GenBank/DDBJ databases">
        <title>Development of a sustainable strategy for remediation of hydrocarbon-contaminated territories based on the waste exchange concept.</title>
        <authorList>
            <person name="Krivoruchko A."/>
        </authorList>
    </citation>
    <scope>NUCLEOTIDE SEQUENCE</scope>
    <source>
        <strain evidence="3 5">IEGM 1266</strain>
        <strain evidence="4">IEGM 1279</strain>
    </source>
</reference>
<keyword evidence="5" id="KW-1185">Reference proteome</keyword>
<keyword evidence="1" id="KW-0812">Transmembrane</keyword>
<keyword evidence="1" id="KW-1133">Transmembrane helix</keyword>
<dbReference type="RefSeq" id="WP_232513061.1">
    <property type="nucleotide sequence ID" value="NZ_CP091855.1"/>
</dbReference>
<evidence type="ECO:0000313" key="3">
    <source>
        <dbReference type="EMBL" id="MDV6309171.1"/>
    </source>
</evidence>
<comment type="caution">
    <text evidence="4">The sequence shown here is derived from an EMBL/GenBank/DDBJ whole genome shotgun (WGS) entry which is preliminary data.</text>
</comment>
<accession>A0AAE4UAM5</accession>
<evidence type="ECO:0000256" key="1">
    <source>
        <dbReference type="SAM" id="Phobius"/>
    </source>
</evidence>
<gene>
    <name evidence="3" type="ORF">R3P94_18010</name>
    <name evidence="4" type="ORF">R3Q15_09935</name>
</gene>
<feature type="transmembrane region" description="Helical" evidence="1">
    <location>
        <begin position="12"/>
        <end position="35"/>
    </location>
</feature>
<dbReference type="EMBL" id="JAWLKI010000023">
    <property type="protein sequence ID" value="MDV6309171.1"/>
    <property type="molecule type" value="Genomic_DNA"/>
</dbReference>
<dbReference type="InterPro" id="IPR052336">
    <property type="entry name" value="MlaD_Phospholipid_Transporter"/>
</dbReference>